<keyword evidence="9" id="KW-0808">Transferase</keyword>
<dbReference type="GO" id="GO:0016413">
    <property type="term" value="F:O-acetyltransferase activity"/>
    <property type="evidence" value="ECO:0007669"/>
    <property type="project" value="TreeGrafter"/>
</dbReference>
<feature type="transmembrane region" description="Helical" evidence="7">
    <location>
        <begin position="178"/>
        <end position="198"/>
    </location>
</feature>
<feature type="domain" description="Acyltransferase 3" evidence="8">
    <location>
        <begin position="38"/>
        <end position="363"/>
    </location>
</feature>
<organism evidence="9 10">
    <name type="scientific">Kineothrix alysoides</name>
    <dbReference type="NCBI Taxonomy" id="1469948"/>
    <lineage>
        <taxon>Bacteria</taxon>
        <taxon>Bacillati</taxon>
        <taxon>Bacillota</taxon>
        <taxon>Clostridia</taxon>
        <taxon>Lachnospirales</taxon>
        <taxon>Lachnospiraceae</taxon>
        <taxon>Kineothrix</taxon>
    </lineage>
</organism>
<dbReference type="GO" id="GO:0005886">
    <property type="term" value="C:plasma membrane"/>
    <property type="evidence" value="ECO:0007669"/>
    <property type="project" value="UniProtKB-SubCell"/>
</dbReference>
<dbReference type="AlphaFoldDB" id="A0A4R1QN79"/>
<dbReference type="STRING" id="1469948.GCA_000732725_03392"/>
<sequence>MPLGIFIVVLLAVLFAGVKGKRKGEFHEDAFSLSVMKGLQGFCAVGIILHHLSQTITQYGRFDKGILNIMCDVGVFFVGMFFFCSGYGVYTSLKRKPDYLKGFLRKRMSTIIVPFYVGNTIFILTAMSFGETFTGTELISALTGWVLLNTQLWFVVEIFILYIVFYVLFKTLKNEKAAYISMGVFIIAFMTLSFFLGHDVQTKSGGAWLRGEWWYNSTFVFFIGMTFARYYDVLITNIKKAYWICLPAGLIGSGVLYALTLNMLRTKGYWAEWDGHPGYLEKIQTLSCQLPMIIVMVLTLFLITMKLQFKNKILSFLGEITLELYIIQNVFIIYLRDQIRIKDDFIYIIAVYVLSILLAILLHAFDRRIISLILSKNRKGDIENNWT</sequence>
<keyword evidence="4 7" id="KW-0812">Transmembrane</keyword>
<keyword evidence="6 7" id="KW-0472">Membrane</keyword>
<dbReference type="EMBL" id="SLUO01000016">
    <property type="protein sequence ID" value="TCL55198.1"/>
    <property type="molecule type" value="Genomic_DNA"/>
</dbReference>
<protein>
    <submittedName>
        <fullName evidence="9">Membrane-bound acyltransferase YfiQ involved in biofilm formation</fullName>
    </submittedName>
</protein>
<proteinExistence type="inferred from homology"/>
<comment type="subcellular location">
    <subcellularLocation>
        <location evidence="1">Cell membrane</location>
        <topology evidence="1">Multi-pass membrane protein</topology>
    </subcellularLocation>
</comment>
<dbReference type="Proteomes" id="UP000295718">
    <property type="component" value="Unassembled WGS sequence"/>
</dbReference>
<dbReference type="InterPro" id="IPR002656">
    <property type="entry name" value="Acyl_transf_3_dom"/>
</dbReference>
<feature type="transmembrane region" description="Helical" evidence="7">
    <location>
        <begin position="316"/>
        <end position="334"/>
    </location>
</feature>
<evidence type="ECO:0000313" key="10">
    <source>
        <dbReference type="Proteomes" id="UP000295718"/>
    </source>
</evidence>
<dbReference type="RefSeq" id="WP_051869748.1">
    <property type="nucleotide sequence ID" value="NZ_JPNB01000002.1"/>
</dbReference>
<feature type="transmembrane region" description="Helical" evidence="7">
    <location>
        <begin position="150"/>
        <end position="169"/>
    </location>
</feature>
<evidence type="ECO:0000256" key="1">
    <source>
        <dbReference type="ARBA" id="ARBA00004651"/>
    </source>
</evidence>
<comment type="similarity">
    <text evidence="2">Belongs to the acyltransferase 3 family.</text>
</comment>
<dbReference type="GO" id="GO:0009246">
    <property type="term" value="P:enterobacterial common antigen biosynthetic process"/>
    <property type="evidence" value="ECO:0007669"/>
    <property type="project" value="TreeGrafter"/>
</dbReference>
<feature type="transmembrane region" description="Helical" evidence="7">
    <location>
        <begin position="346"/>
        <end position="365"/>
    </location>
</feature>
<evidence type="ECO:0000256" key="4">
    <source>
        <dbReference type="ARBA" id="ARBA00022692"/>
    </source>
</evidence>
<reference evidence="9 10" key="1">
    <citation type="submission" date="2019-03" db="EMBL/GenBank/DDBJ databases">
        <title>Genomic Encyclopedia of Type Strains, Phase IV (KMG-IV): sequencing the most valuable type-strain genomes for metagenomic binning, comparative biology and taxonomic classification.</title>
        <authorList>
            <person name="Goeker M."/>
        </authorList>
    </citation>
    <scope>NUCLEOTIDE SEQUENCE [LARGE SCALE GENOMIC DNA]</scope>
    <source>
        <strain evidence="9 10">DSM 100556</strain>
    </source>
</reference>
<dbReference type="PANTHER" id="PTHR40074">
    <property type="entry name" value="O-ACETYLTRANSFERASE WECH"/>
    <property type="match status" value="1"/>
</dbReference>
<dbReference type="PANTHER" id="PTHR40074:SF2">
    <property type="entry name" value="O-ACETYLTRANSFERASE WECH"/>
    <property type="match status" value="1"/>
</dbReference>
<evidence type="ECO:0000256" key="2">
    <source>
        <dbReference type="ARBA" id="ARBA00007400"/>
    </source>
</evidence>
<feature type="transmembrane region" description="Helical" evidence="7">
    <location>
        <begin position="243"/>
        <end position="263"/>
    </location>
</feature>
<evidence type="ECO:0000256" key="3">
    <source>
        <dbReference type="ARBA" id="ARBA00022475"/>
    </source>
</evidence>
<name>A0A4R1QN79_9FIRM</name>
<evidence type="ECO:0000256" key="5">
    <source>
        <dbReference type="ARBA" id="ARBA00022989"/>
    </source>
</evidence>
<feature type="transmembrane region" description="Helical" evidence="7">
    <location>
        <begin position="213"/>
        <end position="231"/>
    </location>
</feature>
<dbReference type="OrthoDB" id="3268734at2"/>
<keyword evidence="3" id="KW-1003">Cell membrane</keyword>
<keyword evidence="9" id="KW-0012">Acyltransferase</keyword>
<feature type="transmembrane region" description="Helical" evidence="7">
    <location>
        <begin position="111"/>
        <end position="130"/>
    </location>
</feature>
<accession>A0A4R1QN79</accession>
<gene>
    <name evidence="9" type="ORF">EDD76_11638</name>
</gene>
<evidence type="ECO:0000259" key="8">
    <source>
        <dbReference type="Pfam" id="PF01757"/>
    </source>
</evidence>
<evidence type="ECO:0000313" key="9">
    <source>
        <dbReference type="EMBL" id="TCL55198.1"/>
    </source>
</evidence>
<feature type="transmembrane region" description="Helical" evidence="7">
    <location>
        <begin position="66"/>
        <end position="90"/>
    </location>
</feature>
<comment type="caution">
    <text evidence="9">The sequence shown here is derived from an EMBL/GenBank/DDBJ whole genome shotgun (WGS) entry which is preliminary data.</text>
</comment>
<evidence type="ECO:0000256" key="7">
    <source>
        <dbReference type="SAM" id="Phobius"/>
    </source>
</evidence>
<keyword evidence="10" id="KW-1185">Reference proteome</keyword>
<feature type="transmembrane region" description="Helical" evidence="7">
    <location>
        <begin position="283"/>
        <end position="304"/>
    </location>
</feature>
<evidence type="ECO:0000256" key="6">
    <source>
        <dbReference type="ARBA" id="ARBA00023136"/>
    </source>
</evidence>
<dbReference type="Pfam" id="PF01757">
    <property type="entry name" value="Acyl_transf_3"/>
    <property type="match status" value="1"/>
</dbReference>
<keyword evidence="5 7" id="KW-1133">Transmembrane helix</keyword>